<dbReference type="InterPro" id="IPR036397">
    <property type="entry name" value="RNaseH_sf"/>
</dbReference>
<proteinExistence type="predicted"/>
<accession>A0ABM0LXV8</accession>
<dbReference type="GeneID" id="102804030"/>
<organism evidence="1 2">
    <name type="scientific">Saccoglossus kowalevskii</name>
    <name type="common">Acorn worm</name>
    <dbReference type="NCBI Taxonomy" id="10224"/>
    <lineage>
        <taxon>Eukaryota</taxon>
        <taxon>Metazoa</taxon>
        <taxon>Hemichordata</taxon>
        <taxon>Enteropneusta</taxon>
        <taxon>Harrimaniidae</taxon>
        <taxon>Saccoglossus</taxon>
    </lineage>
</organism>
<sequence length="130" mass="14664">MDADAFLMAFRRFVSRRGIPKELFSDCGTNFKNLSSTLPVHHILEESGKEKSTVKNAIKCCLKDRVITEVVLQTVIIEAEGLMNSKPLGYVTSDIADRNPVTLNMLLMRRRDPPLPSIVFGSEEIRSRKL</sequence>
<reference evidence="2" key="1">
    <citation type="submission" date="2025-08" db="UniProtKB">
        <authorList>
            <consortium name="RefSeq"/>
        </authorList>
    </citation>
    <scope>IDENTIFICATION</scope>
    <source>
        <tissue evidence="2">Testes</tissue>
    </source>
</reference>
<dbReference type="RefSeq" id="XP_006812599.1">
    <property type="nucleotide sequence ID" value="XM_006812536.1"/>
</dbReference>
<gene>
    <name evidence="2" type="primary">LOC102804030</name>
</gene>
<protein>
    <submittedName>
        <fullName evidence="2">Uncharacterized protein LOC102804030</fullName>
    </submittedName>
</protein>
<evidence type="ECO:0000313" key="1">
    <source>
        <dbReference type="Proteomes" id="UP000694865"/>
    </source>
</evidence>
<dbReference type="PANTHER" id="PTHR47331">
    <property type="entry name" value="PHD-TYPE DOMAIN-CONTAINING PROTEIN"/>
    <property type="match status" value="1"/>
</dbReference>
<dbReference type="Proteomes" id="UP000694865">
    <property type="component" value="Unplaced"/>
</dbReference>
<keyword evidence="1" id="KW-1185">Reference proteome</keyword>
<evidence type="ECO:0000313" key="2">
    <source>
        <dbReference type="RefSeq" id="XP_006812599.1"/>
    </source>
</evidence>
<name>A0ABM0LXV8_SACKO</name>
<dbReference type="Gene3D" id="3.30.420.10">
    <property type="entry name" value="Ribonuclease H-like superfamily/Ribonuclease H"/>
    <property type="match status" value="1"/>
</dbReference>